<name>A0A5B7IN70_PORTR</name>
<accession>A0A5B7IN70</accession>
<evidence type="ECO:0000313" key="1">
    <source>
        <dbReference type="EMBL" id="MPC81644.1"/>
    </source>
</evidence>
<proteinExistence type="predicted"/>
<sequence>MGTTINRIACATNGRKMNSASHTLFKTNILRANTSYDSGASYNVKRTFYTHAIRALIDYSAPYLVTASPAQVKQLETLQNNALQANCFCS</sequence>
<dbReference type="AlphaFoldDB" id="A0A5B7IN70"/>
<evidence type="ECO:0000313" key="2">
    <source>
        <dbReference type="Proteomes" id="UP000324222"/>
    </source>
</evidence>
<gene>
    <name evidence="1" type="ORF">E2C01_076272</name>
</gene>
<protein>
    <submittedName>
        <fullName evidence="1">Uncharacterized protein</fullName>
    </submittedName>
</protein>
<keyword evidence="2" id="KW-1185">Reference proteome</keyword>
<reference evidence="1 2" key="1">
    <citation type="submission" date="2019-05" db="EMBL/GenBank/DDBJ databases">
        <title>Another draft genome of Portunus trituberculatus and its Hox gene families provides insights of decapod evolution.</title>
        <authorList>
            <person name="Jeong J.-H."/>
            <person name="Song I."/>
            <person name="Kim S."/>
            <person name="Choi T."/>
            <person name="Kim D."/>
            <person name="Ryu S."/>
            <person name="Kim W."/>
        </authorList>
    </citation>
    <scope>NUCLEOTIDE SEQUENCE [LARGE SCALE GENOMIC DNA]</scope>
    <source>
        <tissue evidence="1">Muscle</tissue>
    </source>
</reference>
<dbReference type="EMBL" id="VSRR010057558">
    <property type="protein sequence ID" value="MPC81644.1"/>
    <property type="molecule type" value="Genomic_DNA"/>
</dbReference>
<organism evidence="1 2">
    <name type="scientific">Portunus trituberculatus</name>
    <name type="common">Swimming crab</name>
    <name type="synonym">Neptunus trituberculatus</name>
    <dbReference type="NCBI Taxonomy" id="210409"/>
    <lineage>
        <taxon>Eukaryota</taxon>
        <taxon>Metazoa</taxon>
        <taxon>Ecdysozoa</taxon>
        <taxon>Arthropoda</taxon>
        <taxon>Crustacea</taxon>
        <taxon>Multicrustacea</taxon>
        <taxon>Malacostraca</taxon>
        <taxon>Eumalacostraca</taxon>
        <taxon>Eucarida</taxon>
        <taxon>Decapoda</taxon>
        <taxon>Pleocyemata</taxon>
        <taxon>Brachyura</taxon>
        <taxon>Eubrachyura</taxon>
        <taxon>Portunoidea</taxon>
        <taxon>Portunidae</taxon>
        <taxon>Portuninae</taxon>
        <taxon>Portunus</taxon>
    </lineage>
</organism>
<comment type="caution">
    <text evidence="1">The sequence shown here is derived from an EMBL/GenBank/DDBJ whole genome shotgun (WGS) entry which is preliminary data.</text>
</comment>
<dbReference type="Proteomes" id="UP000324222">
    <property type="component" value="Unassembled WGS sequence"/>
</dbReference>